<evidence type="ECO:0000313" key="2">
    <source>
        <dbReference type="EMBL" id="OJI98265.1"/>
    </source>
</evidence>
<evidence type="ECO:0008006" key="4">
    <source>
        <dbReference type="Google" id="ProtNLM"/>
    </source>
</evidence>
<protein>
    <recommendedName>
        <fullName evidence="4">HpcH/HpaI aldolase/citrate lyase domain-containing protein</fullName>
    </recommendedName>
</protein>
<dbReference type="SUPFAM" id="SSF51621">
    <property type="entry name" value="Phosphoenolpyruvate/pyruvate domain"/>
    <property type="match status" value="1"/>
</dbReference>
<name>A0A1L9P9V5_ASPVE</name>
<dbReference type="PANTHER" id="PTHR42905">
    <property type="entry name" value="PHOSPHOENOLPYRUVATE CARBOXYLASE"/>
    <property type="match status" value="1"/>
</dbReference>
<dbReference type="EMBL" id="KV878126">
    <property type="protein sequence ID" value="OJI98265.1"/>
    <property type="molecule type" value="Genomic_DNA"/>
</dbReference>
<dbReference type="InterPro" id="IPR039556">
    <property type="entry name" value="ICL/PEPM"/>
</dbReference>
<dbReference type="GO" id="GO:0003824">
    <property type="term" value="F:catalytic activity"/>
    <property type="evidence" value="ECO:0007669"/>
    <property type="project" value="InterPro"/>
</dbReference>
<evidence type="ECO:0000256" key="1">
    <source>
        <dbReference type="SAM" id="MobiDB-lite"/>
    </source>
</evidence>
<dbReference type="GeneID" id="63724465"/>
<dbReference type="CDD" id="cd00377">
    <property type="entry name" value="ICL_PEPM"/>
    <property type="match status" value="1"/>
</dbReference>
<dbReference type="AlphaFoldDB" id="A0A1L9P9V5"/>
<reference evidence="3" key="1">
    <citation type="journal article" date="2017" name="Genome Biol.">
        <title>Comparative genomics reveals high biological diversity and specific adaptations in the industrially and medically important fungal genus Aspergillus.</title>
        <authorList>
            <person name="de Vries R.P."/>
            <person name="Riley R."/>
            <person name="Wiebenga A."/>
            <person name="Aguilar-Osorio G."/>
            <person name="Amillis S."/>
            <person name="Uchima C.A."/>
            <person name="Anderluh G."/>
            <person name="Asadollahi M."/>
            <person name="Askin M."/>
            <person name="Barry K."/>
            <person name="Battaglia E."/>
            <person name="Bayram O."/>
            <person name="Benocci T."/>
            <person name="Braus-Stromeyer S.A."/>
            <person name="Caldana C."/>
            <person name="Canovas D."/>
            <person name="Cerqueira G.C."/>
            <person name="Chen F."/>
            <person name="Chen W."/>
            <person name="Choi C."/>
            <person name="Clum A."/>
            <person name="Dos Santos R.A."/>
            <person name="Damasio A.R."/>
            <person name="Diallinas G."/>
            <person name="Emri T."/>
            <person name="Fekete E."/>
            <person name="Flipphi M."/>
            <person name="Freyberg S."/>
            <person name="Gallo A."/>
            <person name="Gournas C."/>
            <person name="Habgood R."/>
            <person name="Hainaut M."/>
            <person name="Harispe M.L."/>
            <person name="Henrissat B."/>
            <person name="Hilden K.S."/>
            <person name="Hope R."/>
            <person name="Hossain A."/>
            <person name="Karabika E."/>
            <person name="Karaffa L."/>
            <person name="Karanyi Z."/>
            <person name="Krasevec N."/>
            <person name="Kuo A."/>
            <person name="Kusch H."/>
            <person name="LaButti K."/>
            <person name="Lagendijk E.L."/>
            <person name="Lapidus A."/>
            <person name="Levasseur A."/>
            <person name="Lindquist E."/>
            <person name="Lipzen A."/>
            <person name="Logrieco A.F."/>
            <person name="MacCabe A."/>
            <person name="Maekelae M.R."/>
            <person name="Malavazi I."/>
            <person name="Melin P."/>
            <person name="Meyer V."/>
            <person name="Mielnichuk N."/>
            <person name="Miskei M."/>
            <person name="Molnar A.P."/>
            <person name="Mule G."/>
            <person name="Ngan C.Y."/>
            <person name="Orejas M."/>
            <person name="Orosz E."/>
            <person name="Ouedraogo J.P."/>
            <person name="Overkamp K.M."/>
            <person name="Park H.-S."/>
            <person name="Perrone G."/>
            <person name="Piumi F."/>
            <person name="Punt P.J."/>
            <person name="Ram A.F."/>
            <person name="Ramon A."/>
            <person name="Rauscher S."/>
            <person name="Record E."/>
            <person name="Riano-Pachon D.M."/>
            <person name="Robert V."/>
            <person name="Roehrig J."/>
            <person name="Ruller R."/>
            <person name="Salamov A."/>
            <person name="Salih N.S."/>
            <person name="Samson R.A."/>
            <person name="Sandor E."/>
            <person name="Sanguinetti M."/>
            <person name="Schuetze T."/>
            <person name="Sepcic K."/>
            <person name="Shelest E."/>
            <person name="Sherlock G."/>
            <person name="Sophianopoulou V."/>
            <person name="Squina F.M."/>
            <person name="Sun H."/>
            <person name="Susca A."/>
            <person name="Todd R.B."/>
            <person name="Tsang A."/>
            <person name="Unkles S.E."/>
            <person name="van de Wiele N."/>
            <person name="van Rossen-Uffink D."/>
            <person name="Oliveira J.V."/>
            <person name="Vesth T.C."/>
            <person name="Visser J."/>
            <person name="Yu J.-H."/>
            <person name="Zhou M."/>
            <person name="Andersen M.R."/>
            <person name="Archer D.B."/>
            <person name="Baker S.E."/>
            <person name="Benoit I."/>
            <person name="Brakhage A.A."/>
            <person name="Braus G.H."/>
            <person name="Fischer R."/>
            <person name="Frisvad J.C."/>
            <person name="Goldman G.H."/>
            <person name="Houbraken J."/>
            <person name="Oakley B."/>
            <person name="Pocsi I."/>
            <person name="Scazzocchio C."/>
            <person name="Seiboth B."/>
            <person name="vanKuyk P.A."/>
            <person name="Wortman J."/>
            <person name="Dyer P.S."/>
            <person name="Grigoriev I.V."/>
        </authorList>
    </citation>
    <scope>NUCLEOTIDE SEQUENCE [LARGE SCALE GENOMIC DNA]</scope>
    <source>
        <strain evidence="3">CBS 583.65</strain>
    </source>
</reference>
<dbReference type="STRING" id="1036611.A0A1L9P9V5"/>
<dbReference type="RefSeq" id="XP_040664028.1">
    <property type="nucleotide sequence ID" value="XM_040808954.1"/>
</dbReference>
<dbReference type="Pfam" id="PF13714">
    <property type="entry name" value="PEP_mutase"/>
    <property type="match status" value="1"/>
</dbReference>
<dbReference type="OrthoDB" id="1923844at2759"/>
<dbReference type="Proteomes" id="UP000184073">
    <property type="component" value="Unassembled WGS sequence"/>
</dbReference>
<dbReference type="InterPro" id="IPR015813">
    <property type="entry name" value="Pyrv/PenolPyrv_kinase-like_dom"/>
</dbReference>
<dbReference type="PANTHER" id="PTHR42905:SF13">
    <property type="entry name" value="CARBOXYVINYL-CARBOXYPHOSPHONATE PHOSPHORYLMUTASE-RELATED"/>
    <property type="match status" value="1"/>
</dbReference>
<keyword evidence="3" id="KW-1185">Reference proteome</keyword>
<organism evidence="2 3">
    <name type="scientific">Aspergillus versicolor CBS 583.65</name>
    <dbReference type="NCBI Taxonomy" id="1036611"/>
    <lineage>
        <taxon>Eukaryota</taxon>
        <taxon>Fungi</taxon>
        <taxon>Dikarya</taxon>
        <taxon>Ascomycota</taxon>
        <taxon>Pezizomycotina</taxon>
        <taxon>Eurotiomycetes</taxon>
        <taxon>Eurotiomycetidae</taxon>
        <taxon>Eurotiales</taxon>
        <taxon>Aspergillaceae</taxon>
        <taxon>Aspergillus</taxon>
        <taxon>Aspergillus subgen. Nidulantes</taxon>
    </lineage>
</organism>
<dbReference type="InterPro" id="IPR040442">
    <property type="entry name" value="Pyrv_kinase-like_dom_sf"/>
</dbReference>
<proteinExistence type="predicted"/>
<accession>A0A1L9P9V5</accession>
<feature type="region of interest" description="Disordered" evidence="1">
    <location>
        <begin position="1"/>
        <end position="32"/>
    </location>
</feature>
<sequence>MSKSIVNRTPYPFSFPPPSNNSPSFPNTRGRLPSLQASRLRTMVLDAHTDPTKILAHVCSYDALTSKLCQDAGFPVVFLAGYAMASSLALPDTGYIAFQEVAARIQEVVRAVDVPVLADGDTGYGGPMNVRRTVQGFAHAGAAGVMIEDQTWPKRCGHTKGKSVVSRSEAYARWRAAVDARNEGLDIWILARTDSFIHGYDEALTRAREAIAIGVDCVFVEALPDKETMARLRTDLDFPVFGNIIEGGKTENVSAKELGEIGYSAVAYPWTLVAAKLRSVREALEGIKDSFLVGGPPVVLGYEEVCEGVGFNKYYEVEERYQYEGSTTGSRGYQW</sequence>
<dbReference type="Gene3D" id="3.20.20.60">
    <property type="entry name" value="Phosphoenolpyruvate-binding domains"/>
    <property type="match status" value="1"/>
</dbReference>
<dbReference type="VEuPathDB" id="FungiDB:ASPVEDRAFT_185629"/>
<evidence type="ECO:0000313" key="3">
    <source>
        <dbReference type="Proteomes" id="UP000184073"/>
    </source>
</evidence>
<gene>
    <name evidence="2" type="ORF">ASPVEDRAFT_185629</name>
</gene>